<dbReference type="Proteomes" id="UP001425155">
    <property type="component" value="Unassembled WGS sequence"/>
</dbReference>
<sequence length="171" mass="17651">MAAARDDDALNWAGDDDPTLVARDADAVAAGGSANPEAPAGADLPAGWTPVGEPGRVRQPDAATDAADTDDGPAQSGSATLITLGVLGGIYLIYMIGWGVVATRMSTGTIDPVAQFMFMLGTWFAILAVPLWFGVTLWLTGGRPRTRLLWLFAGVVLLVPLPFLLGTGVAS</sequence>
<proteinExistence type="predicted"/>
<reference evidence="3 4" key="1">
    <citation type="submission" date="2024-03" db="EMBL/GenBank/DDBJ databases">
        <title>YIM 134122 draft genome.</title>
        <authorList>
            <person name="Zuo S."/>
            <person name="Xiong L."/>
        </authorList>
    </citation>
    <scope>NUCLEOTIDE SEQUENCE [LARGE SCALE GENOMIC DNA]</scope>
    <source>
        <strain evidence="3 4">YIM 134122</strain>
    </source>
</reference>
<evidence type="ECO:0000256" key="2">
    <source>
        <dbReference type="SAM" id="Phobius"/>
    </source>
</evidence>
<evidence type="ECO:0000313" key="3">
    <source>
        <dbReference type="EMBL" id="MEN1945520.1"/>
    </source>
</evidence>
<keyword evidence="2" id="KW-0812">Transmembrane</keyword>
<feature type="transmembrane region" description="Helical" evidence="2">
    <location>
        <begin position="148"/>
        <end position="170"/>
    </location>
</feature>
<gene>
    <name evidence="3" type="ORF">WJX64_03080</name>
</gene>
<feature type="region of interest" description="Disordered" evidence="1">
    <location>
        <begin position="23"/>
        <end position="74"/>
    </location>
</feature>
<evidence type="ECO:0000256" key="1">
    <source>
        <dbReference type="SAM" id="MobiDB-lite"/>
    </source>
</evidence>
<keyword evidence="4" id="KW-1185">Reference proteome</keyword>
<accession>A0ABU9W1G9</accession>
<protein>
    <submittedName>
        <fullName evidence="3">DNA polymerase III subunit gamma/tau</fullName>
    </submittedName>
</protein>
<keyword evidence="2" id="KW-1133">Transmembrane helix</keyword>
<feature type="transmembrane region" description="Helical" evidence="2">
    <location>
        <begin position="81"/>
        <end position="101"/>
    </location>
</feature>
<dbReference type="RefSeq" id="WP_342111707.1">
    <property type="nucleotide sequence ID" value="NZ_JBCAUN010000001.1"/>
</dbReference>
<name>A0ABU9W1G9_9MICO</name>
<organism evidence="3 4">
    <name type="scientific">Leifsonia stereocauli</name>
    <dbReference type="NCBI Taxonomy" id="3134136"/>
    <lineage>
        <taxon>Bacteria</taxon>
        <taxon>Bacillati</taxon>
        <taxon>Actinomycetota</taxon>
        <taxon>Actinomycetes</taxon>
        <taxon>Micrococcales</taxon>
        <taxon>Microbacteriaceae</taxon>
        <taxon>Leifsonia</taxon>
    </lineage>
</organism>
<dbReference type="EMBL" id="JBCLVG010000001">
    <property type="protein sequence ID" value="MEN1945520.1"/>
    <property type="molecule type" value="Genomic_DNA"/>
</dbReference>
<evidence type="ECO:0000313" key="4">
    <source>
        <dbReference type="Proteomes" id="UP001425155"/>
    </source>
</evidence>
<comment type="caution">
    <text evidence="3">The sequence shown here is derived from an EMBL/GenBank/DDBJ whole genome shotgun (WGS) entry which is preliminary data.</text>
</comment>
<keyword evidence="2" id="KW-0472">Membrane</keyword>
<feature type="transmembrane region" description="Helical" evidence="2">
    <location>
        <begin position="113"/>
        <end position="139"/>
    </location>
</feature>